<evidence type="ECO:0000256" key="8">
    <source>
        <dbReference type="ARBA" id="ARBA00023316"/>
    </source>
</evidence>
<comment type="subcellular location">
    <subcellularLocation>
        <location evidence="1">Golgi apparatus membrane</location>
        <topology evidence="1">Multi-pass membrane protein</topology>
    </subcellularLocation>
</comment>
<dbReference type="GO" id="GO:0071555">
    <property type="term" value="P:cell wall organization"/>
    <property type="evidence" value="ECO:0007669"/>
    <property type="project" value="UniProtKB-KW"/>
</dbReference>
<dbReference type="PANTHER" id="PTHR32044">
    <property type="entry name" value="GLUCOMANNAN 4-BETA-MANNOSYLTRANSFERASE 9"/>
    <property type="match status" value="1"/>
</dbReference>
<dbReference type="GO" id="GO:0000139">
    <property type="term" value="C:Golgi membrane"/>
    <property type="evidence" value="ECO:0007669"/>
    <property type="project" value="UniProtKB-SubCell"/>
</dbReference>
<dbReference type="GO" id="GO:0047259">
    <property type="term" value="F:glucomannan 4-beta-mannosyltransferase activity"/>
    <property type="evidence" value="ECO:0007669"/>
    <property type="project" value="UniProtKB-EC"/>
</dbReference>
<feature type="transmembrane region" description="Helical" evidence="14">
    <location>
        <begin position="581"/>
        <end position="598"/>
    </location>
</feature>
<comment type="catalytic activity">
    <reaction evidence="9">
        <text>GDP-mannose + (glucomannan)n = GDP + (glucomannan)n+1.</text>
        <dbReference type="EC" id="2.4.1.32"/>
    </reaction>
</comment>
<evidence type="ECO:0000256" key="2">
    <source>
        <dbReference type="ARBA" id="ARBA00022676"/>
    </source>
</evidence>
<dbReference type="AlphaFoldDB" id="Q52NN8"/>
<protein>
    <recommendedName>
        <fullName evidence="12">glucomannan 4-beta-mannosyltransferase</fullName>
        <ecNumber evidence="12">2.4.1.32</ecNumber>
    </recommendedName>
    <alternativeName>
        <fullName evidence="13">Glucomannan synthase</fullName>
    </alternativeName>
</protein>
<dbReference type="Pfam" id="PF13641">
    <property type="entry name" value="Glyco_tranf_2_3"/>
    <property type="match status" value="1"/>
</dbReference>
<dbReference type="Gene3D" id="3.90.550.10">
    <property type="entry name" value="Spore Coat Polysaccharide Biosynthesis Protein SpsA, Chain A"/>
    <property type="match status" value="1"/>
</dbReference>
<keyword evidence="8" id="KW-0961">Cell wall biogenesis/degradation</keyword>
<organism evidence="15">
    <name type="scientific">Chara globularis</name>
    <name type="common">Fragile stonewort</name>
    <dbReference type="NCBI Taxonomy" id="69338"/>
    <lineage>
        <taxon>Eukaryota</taxon>
        <taxon>Viridiplantae</taxon>
        <taxon>Streptophyta</taxon>
        <taxon>Charophyceae</taxon>
        <taxon>Charales</taxon>
        <taxon>Characeae</taxon>
        <taxon>Chara</taxon>
    </lineage>
</organism>
<evidence type="ECO:0000256" key="9">
    <source>
        <dbReference type="ARBA" id="ARBA00051800"/>
    </source>
</evidence>
<dbReference type="FunFam" id="3.90.550.10:FF:000057">
    <property type="entry name" value="Glycosyltransferase-like protein, family 2"/>
    <property type="match status" value="1"/>
</dbReference>
<comment type="function">
    <text evidence="10">Probable mannan synthase which consists of a 4-beta-mannosyltransferase activity on mannan using GDP-mannose. The beta-1,4-mannan product is the backbone for galactomannan synthesis by galactomannan galactosyltransferase. Galactomannan is a noncellulosic polysaccharides of plant cell wall.</text>
</comment>
<dbReference type="InterPro" id="IPR029044">
    <property type="entry name" value="Nucleotide-diphossugar_trans"/>
</dbReference>
<feature type="transmembrane region" description="Helical" evidence="14">
    <location>
        <begin position="604"/>
        <end position="622"/>
    </location>
</feature>
<evidence type="ECO:0000256" key="4">
    <source>
        <dbReference type="ARBA" id="ARBA00022692"/>
    </source>
</evidence>
<name>Q52NN8_CHAGO</name>
<evidence type="ECO:0000256" key="7">
    <source>
        <dbReference type="ARBA" id="ARBA00023136"/>
    </source>
</evidence>
<keyword evidence="5 14" id="KW-1133">Transmembrane helix</keyword>
<dbReference type="CAZy" id="GT2">
    <property type="family name" value="Glycosyltransferase Family 2"/>
</dbReference>
<comment type="similarity">
    <text evidence="11">Belongs to the glycosyltransferase 2 family. Plant cellulose synthase-like A subfamily.</text>
</comment>
<evidence type="ECO:0000256" key="14">
    <source>
        <dbReference type="SAM" id="Phobius"/>
    </source>
</evidence>
<evidence type="ECO:0000256" key="10">
    <source>
        <dbReference type="ARBA" id="ARBA00056537"/>
    </source>
</evidence>
<keyword evidence="6" id="KW-0333">Golgi apparatus</keyword>
<keyword evidence="2" id="KW-0328">Glycosyltransferase</keyword>
<proteinExistence type="evidence at transcript level"/>
<dbReference type="SUPFAM" id="SSF53448">
    <property type="entry name" value="Nucleotide-diphospho-sugar transferases"/>
    <property type="match status" value="1"/>
</dbReference>
<evidence type="ECO:0000256" key="1">
    <source>
        <dbReference type="ARBA" id="ARBA00004653"/>
    </source>
</evidence>
<evidence type="ECO:0000256" key="13">
    <source>
        <dbReference type="ARBA" id="ARBA00076024"/>
    </source>
</evidence>
<dbReference type="EC" id="2.4.1.32" evidence="12"/>
<dbReference type="EMBL" id="AY995817">
    <property type="protein sequence ID" value="AAX98242.1"/>
    <property type="molecule type" value="mRNA"/>
</dbReference>
<feature type="transmembrane region" description="Helical" evidence="14">
    <location>
        <begin position="73"/>
        <end position="93"/>
    </location>
</feature>
<evidence type="ECO:0000256" key="5">
    <source>
        <dbReference type="ARBA" id="ARBA00022989"/>
    </source>
</evidence>
<evidence type="ECO:0000256" key="3">
    <source>
        <dbReference type="ARBA" id="ARBA00022679"/>
    </source>
</evidence>
<keyword evidence="3 15" id="KW-0808">Transferase</keyword>
<keyword evidence="4 14" id="KW-0812">Transmembrane</keyword>
<feature type="transmembrane region" description="Helical" evidence="14">
    <location>
        <begin position="504"/>
        <end position="526"/>
    </location>
</feature>
<feature type="transmembrane region" description="Helical" evidence="14">
    <location>
        <begin position="99"/>
        <end position="119"/>
    </location>
</feature>
<reference evidence="15" key="1">
    <citation type="submission" date="2005-04" db="EMBL/GenBank/DDBJ databases">
        <authorList>
            <person name="Limbach C."/>
            <person name="Braun M."/>
        </authorList>
    </citation>
    <scope>NUCLEOTIDE SEQUENCE</scope>
    <source>
        <tissue evidence="15">Rhizoid</tissue>
    </source>
</reference>
<dbReference type="PANTHER" id="PTHR32044:SF80">
    <property type="entry name" value="XYLOGLUCAN GLYCOSYLTRANSFERASE 2-RELATED"/>
    <property type="match status" value="1"/>
</dbReference>
<evidence type="ECO:0000256" key="6">
    <source>
        <dbReference type="ARBA" id="ARBA00023034"/>
    </source>
</evidence>
<sequence length="626" mass="71628">MAHYNKSPWVGREEKGKWGGVGDFPSMRTGEKPRPMGGRFLRYLPRWVVQSIVERSMAGKMGSKSAPAAKKTGFHKVTLGICLVFATLFVMSYSSSPAVTAFLEFLTSPLTEVAGIFATATEAFRSIRATYVAPVMQSVINVLIIVFTVQSLDTMGMTLILFYLSFTGWRPPVVTPMKQPRASDPENPTSKAETICPRVMIQIPMFNERECYKISIGACSRLDWPRDKLVIQVLDDSNNEEIKEMVKEEVSRWQAQGVNIDYRHRVDRTGYKGGSLKEGMKAPYVKECDFVAVFDADFQPRPDWLLRTVPYFKDDPKLALVQTRWEYSNQFCNLLTRFQFINTSYHFQVEQQVMGATMGFFGFNGTGGIWRIAAVNECGGWDVRTTVEDMDIAVRAHIHGLKFVYLNDVRVPCELPQTLEAYTRQQHRWHAGPMNLFRLLFKRILTSRALTMWSKFNLIVLFFFVRRLLVPTVNFMLFVVLLPLSLFVPEANIPIWVTYTFPMFLSFFRMLLCSSLFPYMFPYLFFENTMVMTKLSANIQGLFQFGRVNEWIVTQKVGALAKPGEAVASKKKKSIKIFKRELAMSVFLLLAAIQSLAIEKGIHFYIFLFQGLTFFAFGFDLLSDHS</sequence>
<accession>Q52NN8</accession>
<keyword evidence="7 14" id="KW-0472">Membrane</keyword>
<evidence type="ECO:0000256" key="11">
    <source>
        <dbReference type="ARBA" id="ARBA00060879"/>
    </source>
</evidence>
<evidence type="ECO:0000313" key="15">
    <source>
        <dbReference type="EMBL" id="AAX98242.1"/>
    </source>
</evidence>
<evidence type="ECO:0000256" key="12">
    <source>
        <dbReference type="ARBA" id="ARBA00066505"/>
    </source>
</evidence>